<dbReference type="GeneID" id="36399714"/>
<dbReference type="AlphaFoldDB" id="A0A0P1A9D7"/>
<evidence type="ECO:0000313" key="2">
    <source>
        <dbReference type="Proteomes" id="UP000054928"/>
    </source>
</evidence>
<organism evidence="1 2">
    <name type="scientific">Plasmopara halstedii</name>
    <name type="common">Downy mildew of sunflower</name>
    <dbReference type="NCBI Taxonomy" id="4781"/>
    <lineage>
        <taxon>Eukaryota</taxon>
        <taxon>Sar</taxon>
        <taxon>Stramenopiles</taxon>
        <taxon>Oomycota</taxon>
        <taxon>Peronosporomycetes</taxon>
        <taxon>Peronosporales</taxon>
        <taxon>Peronosporaceae</taxon>
        <taxon>Plasmopara</taxon>
    </lineage>
</organism>
<sequence>MEFHAAPIMPSVKLGSGSWDKCNLHKRKCTKILVAVFYNEARCSLFAQEVSSYAGDQGI</sequence>
<reference evidence="2" key="1">
    <citation type="submission" date="2014-09" db="EMBL/GenBank/DDBJ databases">
        <authorList>
            <person name="Sharma Rahul"/>
            <person name="Thines Marco"/>
        </authorList>
    </citation>
    <scope>NUCLEOTIDE SEQUENCE [LARGE SCALE GENOMIC DNA]</scope>
</reference>
<keyword evidence="2" id="KW-1185">Reference proteome</keyword>
<protein>
    <submittedName>
        <fullName evidence="1">Uncharacterized protein</fullName>
    </submittedName>
</protein>
<dbReference type="EMBL" id="CCYD01000261">
    <property type="protein sequence ID" value="CEG37214.1"/>
    <property type="molecule type" value="Genomic_DNA"/>
</dbReference>
<name>A0A0P1A9D7_PLAHL</name>
<dbReference type="RefSeq" id="XP_024573583.1">
    <property type="nucleotide sequence ID" value="XM_024722514.1"/>
</dbReference>
<evidence type="ECO:0000313" key="1">
    <source>
        <dbReference type="EMBL" id="CEG37214.1"/>
    </source>
</evidence>
<dbReference type="Proteomes" id="UP000054928">
    <property type="component" value="Unassembled WGS sequence"/>
</dbReference>
<accession>A0A0P1A9D7</accession>
<proteinExistence type="predicted"/>